<evidence type="ECO:0000313" key="2">
    <source>
        <dbReference type="EMBL" id="CAH3122241.1"/>
    </source>
</evidence>
<evidence type="ECO:0000313" key="3">
    <source>
        <dbReference type="Proteomes" id="UP001159405"/>
    </source>
</evidence>
<organism evidence="2 3">
    <name type="scientific">Porites lobata</name>
    <dbReference type="NCBI Taxonomy" id="104759"/>
    <lineage>
        <taxon>Eukaryota</taxon>
        <taxon>Metazoa</taxon>
        <taxon>Cnidaria</taxon>
        <taxon>Anthozoa</taxon>
        <taxon>Hexacorallia</taxon>
        <taxon>Scleractinia</taxon>
        <taxon>Fungiina</taxon>
        <taxon>Poritidae</taxon>
        <taxon>Porites</taxon>
    </lineage>
</organism>
<keyword evidence="3" id="KW-1185">Reference proteome</keyword>
<sequence length="136" mass="15840">MRRLFACLIVLCVLSNVKSYDLYEKLIASVRSLQQAYANEPKEVQERMLSLYLNTYTRHLPSSAQLFNVYEDISSDGTLGAGRSVLRKSNPWENIRRRYVANSNDDKRFKALMKQLEARESKMPENKFRSEIEGLK</sequence>
<dbReference type="EMBL" id="CALNXK010000037">
    <property type="protein sequence ID" value="CAH3122241.1"/>
    <property type="molecule type" value="Genomic_DNA"/>
</dbReference>
<name>A0ABN8NU21_9CNID</name>
<feature type="chain" id="PRO_5045470111" evidence="1">
    <location>
        <begin position="20"/>
        <end position="136"/>
    </location>
</feature>
<accession>A0ABN8NU21</accession>
<reference evidence="2 3" key="1">
    <citation type="submission" date="2022-05" db="EMBL/GenBank/DDBJ databases">
        <authorList>
            <consortium name="Genoscope - CEA"/>
            <person name="William W."/>
        </authorList>
    </citation>
    <scope>NUCLEOTIDE SEQUENCE [LARGE SCALE GENOMIC DNA]</scope>
</reference>
<protein>
    <submittedName>
        <fullName evidence="2">Uncharacterized protein</fullName>
    </submittedName>
</protein>
<gene>
    <name evidence="2" type="ORF">PLOB_00029301</name>
</gene>
<feature type="signal peptide" evidence="1">
    <location>
        <begin position="1"/>
        <end position="19"/>
    </location>
</feature>
<dbReference type="Proteomes" id="UP001159405">
    <property type="component" value="Unassembled WGS sequence"/>
</dbReference>
<comment type="caution">
    <text evidence="2">The sequence shown here is derived from an EMBL/GenBank/DDBJ whole genome shotgun (WGS) entry which is preliminary data.</text>
</comment>
<keyword evidence="1" id="KW-0732">Signal</keyword>
<evidence type="ECO:0000256" key="1">
    <source>
        <dbReference type="SAM" id="SignalP"/>
    </source>
</evidence>
<proteinExistence type="predicted"/>